<dbReference type="RefSeq" id="XP_044563337.1">
    <property type="nucleotide sequence ID" value="XM_044705639.1"/>
</dbReference>
<keyword evidence="3" id="KW-1185">Reference proteome</keyword>
<protein>
    <submittedName>
        <fullName evidence="2">Uncharacterized protein</fullName>
    </submittedName>
</protein>
<feature type="compositionally biased region" description="Polar residues" evidence="1">
    <location>
        <begin position="103"/>
        <end position="116"/>
    </location>
</feature>
<name>A0A6A5BWE6_NAEFO</name>
<dbReference type="EMBL" id="VFQX01000029">
    <property type="protein sequence ID" value="KAF0978624.1"/>
    <property type="molecule type" value="Genomic_DNA"/>
</dbReference>
<dbReference type="VEuPathDB" id="AmoebaDB:NfTy_041620"/>
<dbReference type="VEuPathDB" id="AmoebaDB:FDP41_002444"/>
<dbReference type="GeneID" id="68109662"/>
<feature type="compositionally biased region" description="Polar residues" evidence="1">
    <location>
        <begin position="166"/>
        <end position="192"/>
    </location>
</feature>
<evidence type="ECO:0000313" key="2">
    <source>
        <dbReference type="EMBL" id="KAF0978624.1"/>
    </source>
</evidence>
<organism evidence="2 3">
    <name type="scientific">Naegleria fowleri</name>
    <name type="common">Brain eating amoeba</name>
    <dbReference type="NCBI Taxonomy" id="5763"/>
    <lineage>
        <taxon>Eukaryota</taxon>
        <taxon>Discoba</taxon>
        <taxon>Heterolobosea</taxon>
        <taxon>Tetramitia</taxon>
        <taxon>Eutetramitia</taxon>
        <taxon>Vahlkampfiidae</taxon>
        <taxon>Naegleria</taxon>
    </lineage>
</organism>
<gene>
    <name evidence="2" type="ORF">FDP41_002444</name>
</gene>
<sequence>MGILNHQHALLIQTEEDLVPTLDHKWLDEPKLLQQLLKTKDGKETILSYPYIACMFRSTPSQVKKKVKPLLDELGIEMPVFDFNKNRIRDYFSTYLQVDGFTTNNNSNQDHSQFIENSDDNNSTSDDIASQHHGADVSPNMSSFSHANNDEEQEMSSFIPSFENGPLTNLDDTSPHTTRQPPIMSFTPQSPSNIQLTIGNNFEFLSSWTNPPTFVSLEQDALHNTLWGEDFLSSMHSSSNQQQLPFLYCSNSSGNNMESPQNPPFVVGVNPNTPHVVGEELFDFSFMNSNEDIFSLNFQ</sequence>
<evidence type="ECO:0000313" key="3">
    <source>
        <dbReference type="Proteomes" id="UP000444721"/>
    </source>
</evidence>
<proteinExistence type="predicted"/>
<dbReference type="AlphaFoldDB" id="A0A6A5BWE6"/>
<reference evidence="2 3" key="1">
    <citation type="journal article" date="2019" name="Sci. Rep.">
        <title>Nanopore sequencing improves the draft genome of the human pathogenic amoeba Naegleria fowleri.</title>
        <authorList>
            <person name="Liechti N."/>
            <person name="Schurch N."/>
            <person name="Bruggmann R."/>
            <person name="Wittwer M."/>
        </authorList>
    </citation>
    <scope>NUCLEOTIDE SEQUENCE [LARGE SCALE GENOMIC DNA]</scope>
    <source>
        <strain evidence="2 3">ATCC 30894</strain>
    </source>
</reference>
<evidence type="ECO:0000256" key="1">
    <source>
        <dbReference type="SAM" id="MobiDB-lite"/>
    </source>
</evidence>
<dbReference type="VEuPathDB" id="AmoebaDB:NF0006610"/>
<feature type="region of interest" description="Disordered" evidence="1">
    <location>
        <begin position="103"/>
        <end position="192"/>
    </location>
</feature>
<dbReference type="OrthoDB" id="10636832at2759"/>
<comment type="caution">
    <text evidence="2">The sequence shown here is derived from an EMBL/GenBank/DDBJ whole genome shotgun (WGS) entry which is preliminary data.</text>
</comment>
<accession>A0A6A5BWE6</accession>
<dbReference type="Proteomes" id="UP000444721">
    <property type="component" value="Unassembled WGS sequence"/>
</dbReference>